<name>A0ABU5GNZ8_9GAMM</name>
<feature type="domain" description="Methyltransferase" evidence="1">
    <location>
        <begin position="114"/>
        <end position="241"/>
    </location>
</feature>
<keyword evidence="2" id="KW-0808">Transferase</keyword>
<protein>
    <submittedName>
        <fullName evidence="2">Methyltransferase</fullName>
    </submittedName>
</protein>
<sequence length="413" mass="47318">MHNFETAILSAEALRERFLALDTFLFSQRSIWCDKPFVQKHLSWEDKYPELAAWLRKRSLAEAEAFHGDPASMLAPNPFPLWAMQAVELSRIGCFQPVVLSERPRRMQSGIAERKWQQIEAFSSAIHSGARQSFSRCQRWLDWCAGKGHLGRYLAWPNTQLKSLEFDPKLVHSGQAMSQKYLPQAQHILCDVMTAASTQFLRDSDGVVALHACGDLHTHLVRQVSAHKVNALALVPCCYNRTVAQSYHPLSSMGRKSQLSLSRDDLGLPLMETVTATARERRLRDQSMAWRLAFDQVQREARGVDEYLPTPPLSSKWFNKSFAQWCQDLAALKGLSQLPKQNWQQLEALGWQRLAEVRNLELVRSLFRRPLELWLILDQALFLMEQGFYVELGEFCAQTLTPRNLLLLAKSIQ</sequence>
<comment type="caution">
    <text evidence="2">The sequence shown here is derived from an EMBL/GenBank/DDBJ whole genome shotgun (WGS) entry which is preliminary data.</text>
</comment>
<dbReference type="SUPFAM" id="SSF53335">
    <property type="entry name" value="S-adenosyl-L-methionine-dependent methyltransferases"/>
    <property type="match status" value="1"/>
</dbReference>
<keyword evidence="3" id="KW-1185">Reference proteome</keyword>
<keyword evidence="2" id="KW-0489">Methyltransferase</keyword>
<gene>
    <name evidence="2" type="ORF">TOI97_02545</name>
</gene>
<dbReference type="InterPro" id="IPR029063">
    <property type="entry name" value="SAM-dependent_MTases_sf"/>
</dbReference>
<dbReference type="GO" id="GO:0032259">
    <property type="term" value="P:methylation"/>
    <property type="evidence" value="ECO:0007669"/>
    <property type="project" value="UniProtKB-KW"/>
</dbReference>
<dbReference type="Proteomes" id="UP001294570">
    <property type="component" value="Unassembled WGS sequence"/>
</dbReference>
<evidence type="ECO:0000259" key="1">
    <source>
        <dbReference type="Pfam" id="PF13679"/>
    </source>
</evidence>
<proteinExistence type="predicted"/>
<dbReference type="GO" id="GO:0008168">
    <property type="term" value="F:methyltransferase activity"/>
    <property type="evidence" value="ECO:0007669"/>
    <property type="project" value="UniProtKB-KW"/>
</dbReference>
<accession>A0ABU5GNZ8</accession>
<dbReference type="PANTHER" id="PTHR13369">
    <property type="match status" value="1"/>
</dbReference>
<dbReference type="EMBL" id="JAXIVU010000002">
    <property type="protein sequence ID" value="MDY7218464.1"/>
    <property type="molecule type" value="Genomic_DNA"/>
</dbReference>
<organism evidence="2 3">
    <name type="scientific">Denitrificimonas halotolerans</name>
    <dbReference type="NCBI Taxonomy" id="3098930"/>
    <lineage>
        <taxon>Bacteria</taxon>
        <taxon>Pseudomonadati</taxon>
        <taxon>Pseudomonadota</taxon>
        <taxon>Gammaproteobacteria</taxon>
        <taxon>Pseudomonadales</taxon>
        <taxon>Pseudomonadaceae</taxon>
        <taxon>Denitrificimonas</taxon>
    </lineage>
</organism>
<evidence type="ECO:0000313" key="3">
    <source>
        <dbReference type="Proteomes" id="UP001294570"/>
    </source>
</evidence>
<dbReference type="Pfam" id="PF13679">
    <property type="entry name" value="Methyltransf_32"/>
    <property type="match status" value="1"/>
</dbReference>
<dbReference type="PANTHER" id="PTHR13369:SF0">
    <property type="entry name" value="GLUTATHIONE S-TRANSFERASE C-TERMINAL DOMAIN-CONTAINING PROTEIN"/>
    <property type="match status" value="1"/>
</dbReference>
<evidence type="ECO:0000313" key="2">
    <source>
        <dbReference type="EMBL" id="MDY7218464.1"/>
    </source>
</evidence>
<dbReference type="RefSeq" id="WP_321552564.1">
    <property type="nucleotide sequence ID" value="NZ_JAXIVU010000002.1"/>
</dbReference>
<reference evidence="2 3" key="1">
    <citation type="submission" date="2023-12" db="EMBL/GenBank/DDBJ databases">
        <title>Denitrificimonas halotolerans sp. nov.,a novel species isolated from landfill leachate.</title>
        <authorList>
            <person name="Wang S."/>
        </authorList>
    </citation>
    <scope>NUCLEOTIDE SEQUENCE [LARGE SCALE GENOMIC DNA]</scope>
    <source>
        <strain evidence="2 3">JX-1</strain>
    </source>
</reference>
<dbReference type="InterPro" id="IPR025714">
    <property type="entry name" value="Methyltranfer_dom"/>
</dbReference>